<dbReference type="InParanoid" id="B9SR87"/>
<dbReference type="Proteomes" id="UP000008311">
    <property type="component" value="Unassembled WGS sequence"/>
</dbReference>
<accession>B9SR87</accession>
<keyword evidence="2" id="KW-1185">Reference proteome</keyword>
<name>B9SR87_RICCO</name>
<evidence type="ECO:0000313" key="2">
    <source>
        <dbReference type="Proteomes" id="UP000008311"/>
    </source>
</evidence>
<dbReference type="EMBL" id="EQ974095">
    <property type="protein sequence ID" value="EEF33875.1"/>
    <property type="molecule type" value="Genomic_DNA"/>
</dbReference>
<reference evidence="2" key="1">
    <citation type="journal article" date="2010" name="Nat. Biotechnol.">
        <title>Draft genome sequence of the oilseed species Ricinus communis.</title>
        <authorList>
            <person name="Chan A.P."/>
            <person name="Crabtree J."/>
            <person name="Zhao Q."/>
            <person name="Lorenzi H."/>
            <person name="Orvis J."/>
            <person name="Puiu D."/>
            <person name="Melake-Berhan A."/>
            <person name="Jones K.M."/>
            <person name="Redman J."/>
            <person name="Chen G."/>
            <person name="Cahoon E.B."/>
            <person name="Gedil M."/>
            <person name="Stanke M."/>
            <person name="Haas B.J."/>
            <person name="Wortman J.R."/>
            <person name="Fraser-Liggett C.M."/>
            <person name="Ravel J."/>
            <person name="Rabinowicz P.D."/>
        </authorList>
    </citation>
    <scope>NUCLEOTIDE SEQUENCE [LARGE SCALE GENOMIC DNA]</scope>
    <source>
        <strain evidence="2">cv. Hale</strain>
    </source>
</reference>
<proteinExistence type="predicted"/>
<gene>
    <name evidence="1" type="ORF">RCOM_0112100</name>
</gene>
<evidence type="ECO:0000313" key="1">
    <source>
        <dbReference type="EMBL" id="EEF33875.1"/>
    </source>
</evidence>
<organism evidence="1 2">
    <name type="scientific">Ricinus communis</name>
    <name type="common">Castor bean</name>
    <dbReference type="NCBI Taxonomy" id="3988"/>
    <lineage>
        <taxon>Eukaryota</taxon>
        <taxon>Viridiplantae</taxon>
        <taxon>Streptophyta</taxon>
        <taxon>Embryophyta</taxon>
        <taxon>Tracheophyta</taxon>
        <taxon>Spermatophyta</taxon>
        <taxon>Magnoliopsida</taxon>
        <taxon>eudicotyledons</taxon>
        <taxon>Gunneridae</taxon>
        <taxon>Pentapetalae</taxon>
        <taxon>rosids</taxon>
        <taxon>fabids</taxon>
        <taxon>Malpighiales</taxon>
        <taxon>Euphorbiaceae</taxon>
        <taxon>Acalyphoideae</taxon>
        <taxon>Acalypheae</taxon>
        <taxon>Ricinus</taxon>
    </lineage>
</organism>
<dbReference type="AlphaFoldDB" id="B9SR87"/>
<protein>
    <submittedName>
        <fullName evidence="1">Uncharacterized protein</fullName>
    </submittedName>
</protein>
<sequence>MTIFSRETTEMQEKVVSVSRWLALPKHKGSALISHCPLRGTRQGAKSVLDTTMYHQSKITMSYS</sequence>